<dbReference type="RefSeq" id="WP_007044133.1">
    <property type="nucleotide sequence ID" value="NZ_AGJL01000013.1"/>
</dbReference>
<sequence>MILEDERLLHIPPGSSRTGVKFKDVANKIDWMERNYYLCGKHDKHIKTVKDLYLMVQNIIQKLLENI</sequence>
<protein>
    <submittedName>
        <fullName evidence="1">Uncharacterized protein</fullName>
    </submittedName>
</protein>
<evidence type="ECO:0000313" key="2">
    <source>
        <dbReference type="Proteomes" id="UP000003706"/>
    </source>
</evidence>
<dbReference type="STRING" id="647171.MetfoDRAFT_0691"/>
<dbReference type="EMBL" id="AGJL01000013">
    <property type="protein sequence ID" value="EHP87570.1"/>
    <property type="molecule type" value="Genomic_DNA"/>
</dbReference>
<keyword evidence="2" id="KW-1185">Reference proteome</keyword>
<comment type="caution">
    <text evidence="1">The sequence shown here is derived from an EMBL/GenBank/DDBJ whole genome shotgun (WGS) entry which is preliminary data.</text>
</comment>
<dbReference type="Proteomes" id="UP000003706">
    <property type="component" value="Unassembled WGS sequence"/>
</dbReference>
<organism evidence="1 2">
    <name type="scientific">Methanotorris formicicus Mc-S-70</name>
    <dbReference type="NCBI Taxonomy" id="647171"/>
    <lineage>
        <taxon>Archaea</taxon>
        <taxon>Methanobacteriati</taxon>
        <taxon>Methanobacteriota</taxon>
        <taxon>Methanomada group</taxon>
        <taxon>Methanococci</taxon>
        <taxon>Methanococcales</taxon>
        <taxon>Methanocaldococcaceae</taxon>
        <taxon>Methanotorris</taxon>
    </lineage>
</organism>
<name>H1KY18_9EURY</name>
<proteinExistence type="predicted"/>
<gene>
    <name evidence="1" type="ORF">MetfoDRAFT_0691</name>
</gene>
<accession>H1KY18</accession>
<dbReference type="AlphaFoldDB" id="H1KY18"/>
<reference evidence="1 2" key="1">
    <citation type="submission" date="2011-09" db="EMBL/GenBank/DDBJ databases">
        <title>The draft genome of Methanotorris formicicus Mc-S-70.</title>
        <authorList>
            <consortium name="US DOE Joint Genome Institute (JGI-PGF)"/>
            <person name="Lucas S."/>
            <person name="Han J."/>
            <person name="Lapidus A."/>
            <person name="Cheng J.-F."/>
            <person name="Goodwin L."/>
            <person name="Pitluck S."/>
            <person name="Peters L."/>
            <person name="Land M.L."/>
            <person name="Hauser L."/>
            <person name="Sieprawska-Lupa M."/>
            <person name="Takai K."/>
            <person name="Miyazaki J."/>
            <person name="Whitman W."/>
            <person name="Woyke T.J."/>
        </authorList>
    </citation>
    <scope>NUCLEOTIDE SEQUENCE [LARGE SCALE GENOMIC DNA]</scope>
    <source>
        <strain evidence="1 2">Mc-S-70</strain>
    </source>
</reference>
<evidence type="ECO:0000313" key="1">
    <source>
        <dbReference type="EMBL" id="EHP87570.1"/>
    </source>
</evidence>